<evidence type="ECO:0000313" key="2">
    <source>
        <dbReference type="Proteomes" id="UP000001405"/>
    </source>
</evidence>
<organism evidence="2">
    <name type="scientific">Atelocyanobacterium thalassa (isolate ALOHA)</name>
    <dbReference type="NCBI Taxonomy" id="1453429"/>
    <lineage>
        <taxon>Bacteria</taxon>
        <taxon>Bacillati</taxon>
        <taxon>Cyanobacteriota</taxon>
        <taxon>Cyanophyceae</taxon>
        <taxon>Oscillatoriophycideae</taxon>
        <taxon>Chroococcales</taxon>
        <taxon>Aphanothecaceae</taxon>
        <taxon>Candidatus Atelocyanobacterium</taxon>
        <taxon>Candidatus Atelocyanobacterium thalassae</taxon>
    </lineage>
</organism>
<protein>
    <recommendedName>
        <fullName evidence="3">Holliday junction resolvase RuvC</fullName>
    </recommendedName>
</protein>
<dbReference type="HOGENOM" id="CLU_3005516_0_0_3"/>
<dbReference type="KEGG" id="cyu:UCYN_08960"/>
<sequence length="56" mass="6567">MTKKKPLFILGFDPGRDKCGIAVISEDGKLYYHAVITSYDVVREVNFLYKKFFLKY</sequence>
<accession>D3EQ30</accession>
<keyword evidence="2" id="KW-1185">Reference proteome</keyword>
<dbReference type="SUPFAM" id="SSF53098">
    <property type="entry name" value="Ribonuclease H-like"/>
    <property type="match status" value="1"/>
</dbReference>
<evidence type="ECO:0000313" key="1">
    <source>
        <dbReference type="EMBL" id="ADB95580.1"/>
    </source>
</evidence>
<dbReference type="AlphaFoldDB" id="D3EQ30"/>
<gene>
    <name evidence="1" type="ordered locus">UCYN_08960</name>
</gene>
<dbReference type="Proteomes" id="UP000001405">
    <property type="component" value="Chromosome"/>
</dbReference>
<dbReference type="InterPro" id="IPR012337">
    <property type="entry name" value="RNaseH-like_sf"/>
</dbReference>
<name>D3EQ30_ATETH</name>
<dbReference type="EMBL" id="CP001842">
    <property type="protein sequence ID" value="ADB95580.1"/>
    <property type="molecule type" value="Genomic_DNA"/>
</dbReference>
<proteinExistence type="predicted"/>
<dbReference type="STRING" id="1453429.UCYN_08960"/>
<reference evidence="1 2" key="1">
    <citation type="journal article" date="2010" name="Nature">
        <title>Metabolic streamlining in an open-ocean nitrogen-fixing cyanobacterium.</title>
        <authorList>
            <person name="Tripp H.J."/>
            <person name="Bench S.R."/>
            <person name="Turk K.A."/>
            <person name="Foster R.A."/>
            <person name="Desany B.A."/>
            <person name="Niazi F."/>
            <person name="Affourtit J.P."/>
            <person name="Zehr J.P."/>
        </authorList>
    </citation>
    <scope>NUCLEOTIDE SEQUENCE [LARGE SCALE GENOMIC DNA]</scope>
    <source>
        <strain evidence="2">ALOHA</strain>
    </source>
</reference>
<evidence type="ECO:0008006" key="3">
    <source>
        <dbReference type="Google" id="ProtNLM"/>
    </source>
</evidence>